<dbReference type="GO" id="GO:0033013">
    <property type="term" value="P:tetrapyrrole metabolic process"/>
    <property type="evidence" value="ECO:0007669"/>
    <property type="project" value="UniProtKB-ARBA"/>
</dbReference>
<dbReference type="FunFam" id="1.20.1260.100:FF:000001">
    <property type="entry name" value="translocator protein 2"/>
    <property type="match status" value="1"/>
</dbReference>
<dbReference type="CDD" id="cd15904">
    <property type="entry name" value="TSPO_MBR"/>
    <property type="match status" value="1"/>
</dbReference>
<dbReference type="Proteomes" id="UP000216133">
    <property type="component" value="Unassembled WGS sequence"/>
</dbReference>
<comment type="similarity">
    <text evidence="2">Belongs to the TspO/BZRP family.</text>
</comment>
<dbReference type="PANTHER" id="PTHR10057">
    <property type="entry name" value="PERIPHERAL-TYPE BENZODIAZEPINE RECEPTOR"/>
    <property type="match status" value="1"/>
</dbReference>
<dbReference type="GO" id="GO:0016020">
    <property type="term" value="C:membrane"/>
    <property type="evidence" value="ECO:0007669"/>
    <property type="project" value="UniProtKB-SubCell"/>
</dbReference>
<evidence type="ECO:0000256" key="5">
    <source>
        <dbReference type="ARBA" id="ARBA00023136"/>
    </source>
</evidence>
<dbReference type="PIRSF" id="PIRSF005859">
    <property type="entry name" value="PBR"/>
    <property type="match status" value="1"/>
</dbReference>
<dbReference type="InterPro" id="IPR004307">
    <property type="entry name" value="TspO_MBR"/>
</dbReference>
<comment type="subcellular location">
    <subcellularLocation>
        <location evidence="1">Membrane</location>
        <topology evidence="1">Multi-pass membrane protein</topology>
    </subcellularLocation>
</comment>
<evidence type="ECO:0008006" key="9">
    <source>
        <dbReference type="Google" id="ProtNLM"/>
    </source>
</evidence>
<dbReference type="RefSeq" id="WP_095239629.1">
    <property type="nucleotide sequence ID" value="NZ_CP155469.1"/>
</dbReference>
<accession>A0A268RZI8</accession>
<keyword evidence="5 6" id="KW-0472">Membrane</keyword>
<dbReference type="PANTHER" id="PTHR10057:SF0">
    <property type="entry name" value="TRANSLOCATOR PROTEIN"/>
    <property type="match status" value="1"/>
</dbReference>
<comment type="caution">
    <text evidence="7">The sequence shown here is derived from an EMBL/GenBank/DDBJ whole genome shotgun (WGS) entry which is preliminary data.</text>
</comment>
<evidence type="ECO:0000256" key="3">
    <source>
        <dbReference type="ARBA" id="ARBA00022692"/>
    </source>
</evidence>
<gene>
    <name evidence="7" type="ORF">CHH61_12335</name>
</gene>
<evidence type="ECO:0000313" key="8">
    <source>
        <dbReference type="Proteomes" id="UP000216133"/>
    </source>
</evidence>
<dbReference type="Pfam" id="PF03073">
    <property type="entry name" value="TspO_MBR"/>
    <property type="match status" value="1"/>
</dbReference>
<keyword evidence="4 6" id="KW-1133">Transmembrane helix</keyword>
<dbReference type="InterPro" id="IPR038330">
    <property type="entry name" value="TspO/MBR-related_sf"/>
</dbReference>
<evidence type="ECO:0000256" key="1">
    <source>
        <dbReference type="ARBA" id="ARBA00004141"/>
    </source>
</evidence>
<feature type="transmembrane region" description="Helical" evidence="6">
    <location>
        <begin position="133"/>
        <end position="153"/>
    </location>
</feature>
<feature type="transmembrane region" description="Helical" evidence="6">
    <location>
        <begin position="44"/>
        <end position="69"/>
    </location>
</feature>
<evidence type="ECO:0000256" key="6">
    <source>
        <dbReference type="SAM" id="Phobius"/>
    </source>
</evidence>
<feature type="transmembrane region" description="Helical" evidence="6">
    <location>
        <begin position="76"/>
        <end position="96"/>
    </location>
</feature>
<dbReference type="Gene3D" id="1.20.1260.100">
    <property type="entry name" value="TspO/MBR protein"/>
    <property type="match status" value="1"/>
</dbReference>
<evidence type="ECO:0000313" key="7">
    <source>
        <dbReference type="EMBL" id="PAF25652.1"/>
    </source>
</evidence>
<reference evidence="7 8" key="1">
    <citation type="submission" date="2017-07" db="EMBL/GenBank/DDBJ databases">
        <title>Isolation and whole genome analysis of endospore-forming bacteria from heroin.</title>
        <authorList>
            <person name="Kalinowski J."/>
            <person name="Ahrens B."/>
            <person name="Al-Dilaimi A."/>
            <person name="Winkler A."/>
            <person name="Wibberg D."/>
            <person name="Schleenbecker U."/>
            <person name="Ruckert C."/>
            <person name="Wolfel R."/>
            <person name="Grass G."/>
        </authorList>
    </citation>
    <scope>NUCLEOTIDE SEQUENCE [LARGE SCALE GENOMIC DNA]</scope>
    <source>
        <strain evidence="7 8">7523-2</strain>
    </source>
</reference>
<feature type="transmembrane region" description="Helical" evidence="6">
    <location>
        <begin position="102"/>
        <end position="121"/>
    </location>
</feature>
<dbReference type="EMBL" id="NPBS01000064">
    <property type="protein sequence ID" value="PAF25652.1"/>
    <property type="molecule type" value="Genomic_DNA"/>
</dbReference>
<evidence type="ECO:0000256" key="4">
    <source>
        <dbReference type="ARBA" id="ARBA00022989"/>
    </source>
</evidence>
<proteinExistence type="inferred from homology"/>
<sequence>MKKIVGTIAVFIITYALFSAADYLFPVDQEWYHSLSKPEWTPSGSTIGVIWAILFVLISLSAAIVYAAFRFKGAKSYWFALLINYVINQAFSYFQFTQKNLLAASIDSLFVALTALALMIVAKKYSKVASYLLLPYVLWSVFATILSFTFYSMNL</sequence>
<organism evidence="7 8">
    <name type="scientific">Shouchella clausii</name>
    <name type="common">Alkalihalobacillus clausii</name>
    <dbReference type="NCBI Taxonomy" id="79880"/>
    <lineage>
        <taxon>Bacteria</taxon>
        <taxon>Bacillati</taxon>
        <taxon>Bacillota</taxon>
        <taxon>Bacilli</taxon>
        <taxon>Bacillales</taxon>
        <taxon>Bacillaceae</taxon>
        <taxon>Shouchella</taxon>
    </lineage>
</organism>
<evidence type="ECO:0000256" key="2">
    <source>
        <dbReference type="ARBA" id="ARBA00007524"/>
    </source>
</evidence>
<name>A0A268RZI8_SHOCL</name>
<protein>
    <recommendedName>
        <fullName evidence="9">Tryptophan-rich sensory protein</fullName>
    </recommendedName>
</protein>
<keyword evidence="3 6" id="KW-0812">Transmembrane</keyword>
<dbReference type="AlphaFoldDB" id="A0A268RZI8"/>